<protein>
    <recommendedName>
        <fullName evidence="6">Exostosin GT47 domain-containing protein</fullName>
    </recommendedName>
</protein>
<dbReference type="Pfam" id="PF03016">
    <property type="entry name" value="Exostosin_GT47"/>
    <property type="match status" value="1"/>
</dbReference>
<evidence type="ECO:0000256" key="2">
    <source>
        <dbReference type="ARBA" id="ARBA00010271"/>
    </source>
</evidence>
<keyword evidence="3" id="KW-0328">Glycosyltransferase</keyword>
<dbReference type="Proteomes" id="UP000594263">
    <property type="component" value="Unplaced"/>
</dbReference>
<dbReference type="GO" id="GO:0016757">
    <property type="term" value="F:glycosyltransferase activity"/>
    <property type="evidence" value="ECO:0007669"/>
    <property type="project" value="UniProtKB-KW"/>
</dbReference>
<keyword evidence="4" id="KW-0812">Transmembrane</keyword>
<evidence type="ECO:0000313" key="8">
    <source>
        <dbReference type="Proteomes" id="UP000594263"/>
    </source>
</evidence>
<name>A0A7N0TFE9_KALFE</name>
<keyword evidence="5" id="KW-0333">Golgi apparatus</keyword>
<dbReference type="GO" id="GO:0000139">
    <property type="term" value="C:Golgi membrane"/>
    <property type="evidence" value="ECO:0007669"/>
    <property type="project" value="UniProtKB-SubCell"/>
</dbReference>
<evidence type="ECO:0000313" key="7">
    <source>
        <dbReference type="EnsemblPlants" id="Kaladp0036s0059.1.v1.1.CDS.1"/>
    </source>
</evidence>
<comment type="subcellular location">
    <subcellularLocation>
        <location evidence="1">Golgi apparatus membrane</location>
        <topology evidence="1">Single-pass type II membrane protein</topology>
    </subcellularLocation>
</comment>
<dbReference type="PANTHER" id="PTHR11062:SF282">
    <property type="entry name" value="XYLOGLUCAN GALACTOSYLTRANSFERASE GT11-RELATED"/>
    <property type="match status" value="1"/>
</dbReference>
<dbReference type="OMA" id="WENEIAV"/>
<keyword evidence="8" id="KW-1185">Reference proteome</keyword>
<organism evidence="7 8">
    <name type="scientific">Kalanchoe fedtschenkoi</name>
    <name type="common">Lavender scallops</name>
    <name type="synonym">South American air plant</name>
    <dbReference type="NCBI Taxonomy" id="63787"/>
    <lineage>
        <taxon>Eukaryota</taxon>
        <taxon>Viridiplantae</taxon>
        <taxon>Streptophyta</taxon>
        <taxon>Embryophyta</taxon>
        <taxon>Tracheophyta</taxon>
        <taxon>Spermatophyta</taxon>
        <taxon>Magnoliopsida</taxon>
        <taxon>eudicotyledons</taxon>
        <taxon>Gunneridae</taxon>
        <taxon>Pentapetalae</taxon>
        <taxon>Saxifragales</taxon>
        <taxon>Crassulaceae</taxon>
        <taxon>Kalanchoe</taxon>
    </lineage>
</organism>
<dbReference type="Gramene" id="Kaladp0036s0059.1.v1.1">
    <property type="protein sequence ID" value="Kaladp0036s0059.1.v1.1.CDS.1"/>
    <property type="gene ID" value="Kaladp0036s0059.v1.1"/>
</dbReference>
<dbReference type="AlphaFoldDB" id="A0A7N0TFE9"/>
<evidence type="ECO:0000256" key="4">
    <source>
        <dbReference type="ARBA" id="ARBA00022968"/>
    </source>
</evidence>
<reference evidence="7" key="1">
    <citation type="submission" date="2021-01" db="UniProtKB">
        <authorList>
            <consortium name="EnsemblPlants"/>
        </authorList>
    </citation>
    <scope>IDENTIFICATION</scope>
</reference>
<dbReference type="InterPro" id="IPR040911">
    <property type="entry name" value="Exostosin_GT47"/>
</dbReference>
<keyword evidence="4" id="KW-0735">Signal-anchor</keyword>
<evidence type="ECO:0000256" key="5">
    <source>
        <dbReference type="ARBA" id="ARBA00023034"/>
    </source>
</evidence>
<feature type="domain" description="Exostosin GT47" evidence="6">
    <location>
        <begin position="65"/>
        <end position="403"/>
    </location>
</feature>
<dbReference type="EnsemblPlants" id="Kaladp0036s0059.1.v1.1">
    <property type="protein sequence ID" value="Kaladp0036s0059.1.v1.1.CDS.1"/>
    <property type="gene ID" value="Kaladp0036s0059.v1.1"/>
</dbReference>
<evidence type="ECO:0000259" key="6">
    <source>
        <dbReference type="Pfam" id="PF03016"/>
    </source>
</evidence>
<evidence type="ECO:0000256" key="3">
    <source>
        <dbReference type="ARBA" id="ARBA00022676"/>
    </source>
</evidence>
<keyword evidence="3" id="KW-0808">Transferase</keyword>
<sequence>MFMKKSNPKNNQSHVVFLTFASFLVCVVVFSYVCSEYGLAGFSYLSVSAYLGSFRPLGPTNSDPCTGKYIFVHQLPRKFNSHLLHRCQTLSYHMKDMCVYLQNSGFGPPLFENASGDGVFRAGSWFATDQFTLEVIFHSRMKQYKCLTNDSSSADALFVPFYAALEAGRNLEGQSIAVRDKVPTELLNYMSSQKEWKVMEGRDHFLVAGRIAWDFRRSMDNDSFWGNKFMNLPQAEHIKMLTIESTTYHENEAAIPYPTYFHPSSADEIRQWQKVVAREKREYLFSFAGAPRPWQKSIRGEVISQCLAAPSECILISCKDMTDKKCHSPLSVLKLFRSSNFCLQPPGDSPTRRSTFDSIISGCIPVFFDLKSGPEQYTWYFPSNYTNYSVYIPHEDVKANKTDIRKVLSRIPAADVKAMRSQVIKMIPRVIYTNRRRGSEDIEKDAFDIAVEGILNRVAAIKTEFRRGKKSDSHL</sequence>
<comment type="similarity">
    <text evidence="2">Belongs to the glycosyltransferase 47 family.</text>
</comment>
<dbReference type="PANTHER" id="PTHR11062">
    <property type="entry name" value="EXOSTOSIN HEPARAN SULFATE GLYCOSYLTRANSFERASE -RELATED"/>
    <property type="match status" value="1"/>
</dbReference>
<evidence type="ECO:0000256" key="1">
    <source>
        <dbReference type="ARBA" id="ARBA00004323"/>
    </source>
</evidence>
<dbReference type="InterPro" id="IPR004263">
    <property type="entry name" value="Exostosin"/>
</dbReference>
<accession>A0A7N0TFE9</accession>
<proteinExistence type="inferred from homology"/>